<feature type="domain" description="Response regulatory" evidence="3">
    <location>
        <begin position="509"/>
        <end position="625"/>
    </location>
</feature>
<dbReference type="InterPro" id="IPR003594">
    <property type="entry name" value="HATPase_dom"/>
</dbReference>
<dbReference type="SMART" id="SM00091">
    <property type="entry name" value="PAS"/>
    <property type="match status" value="1"/>
</dbReference>
<dbReference type="InterPro" id="IPR035965">
    <property type="entry name" value="PAS-like_dom_sf"/>
</dbReference>
<dbReference type="CDD" id="cd00082">
    <property type="entry name" value="HisKA"/>
    <property type="match status" value="1"/>
</dbReference>
<dbReference type="InterPro" id="IPR036097">
    <property type="entry name" value="HisK_dim/P_sf"/>
</dbReference>
<feature type="domain" description="PAC" evidence="4">
    <location>
        <begin position="222"/>
        <end position="272"/>
    </location>
</feature>
<feature type="domain" description="Response regulatory" evidence="3">
    <location>
        <begin position="10"/>
        <end position="128"/>
    </location>
</feature>
<dbReference type="InterPro" id="IPR000014">
    <property type="entry name" value="PAS"/>
</dbReference>
<dbReference type="InterPro" id="IPR011006">
    <property type="entry name" value="CheY-like_superfamily"/>
</dbReference>
<dbReference type="SUPFAM" id="SSF55874">
    <property type="entry name" value="ATPase domain of HSP90 chaperone/DNA topoisomerase II/histidine kinase"/>
    <property type="match status" value="1"/>
</dbReference>
<dbReference type="Gene3D" id="3.30.450.20">
    <property type="entry name" value="PAS domain"/>
    <property type="match status" value="1"/>
</dbReference>
<dbReference type="PROSITE" id="PS50113">
    <property type="entry name" value="PAC"/>
    <property type="match status" value="1"/>
</dbReference>
<dbReference type="EMBL" id="UOGE01000057">
    <property type="protein sequence ID" value="VAX20495.1"/>
    <property type="molecule type" value="Genomic_DNA"/>
</dbReference>
<evidence type="ECO:0000313" key="5">
    <source>
        <dbReference type="EMBL" id="VAX20495.1"/>
    </source>
</evidence>
<organism evidence="5">
    <name type="scientific">hydrothermal vent metagenome</name>
    <dbReference type="NCBI Taxonomy" id="652676"/>
    <lineage>
        <taxon>unclassified sequences</taxon>
        <taxon>metagenomes</taxon>
        <taxon>ecological metagenomes</taxon>
    </lineage>
</organism>
<gene>
    <name evidence="5" type="ORF">MNBD_NITROSPINAE02-170</name>
</gene>
<evidence type="ECO:0000259" key="3">
    <source>
        <dbReference type="PROSITE" id="PS50110"/>
    </source>
</evidence>
<dbReference type="PANTHER" id="PTHR43547:SF2">
    <property type="entry name" value="HYBRID SIGNAL TRANSDUCTION HISTIDINE KINASE C"/>
    <property type="match status" value="1"/>
</dbReference>
<dbReference type="InterPro" id="IPR036890">
    <property type="entry name" value="HATPase_C_sf"/>
</dbReference>
<dbReference type="Pfam" id="PF00072">
    <property type="entry name" value="Response_reg"/>
    <property type="match status" value="2"/>
</dbReference>
<evidence type="ECO:0000259" key="4">
    <source>
        <dbReference type="PROSITE" id="PS50113"/>
    </source>
</evidence>
<dbReference type="Pfam" id="PF02518">
    <property type="entry name" value="HATPase_c"/>
    <property type="match status" value="1"/>
</dbReference>
<dbReference type="CDD" id="cd00130">
    <property type="entry name" value="PAS"/>
    <property type="match status" value="1"/>
</dbReference>
<dbReference type="SUPFAM" id="SSF47384">
    <property type="entry name" value="Homodimeric domain of signal transducing histidine kinase"/>
    <property type="match status" value="1"/>
</dbReference>
<dbReference type="AlphaFoldDB" id="A0A3B1CNK6"/>
<evidence type="ECO:0000259" key="2">
    <source>
        <dbReference type="PROSITE" id="PS50109"/>
    </source>
</evidence>
<reference evidence="5" key="1">
    <citation type="submission" date="2018-06" db="EMBL/GenBank/DDBJ databases">
        <authorList>
            <person name="Zhirakovskaya E."/>
        </authorList>
    </citation>
    <scope>NUCLEOTIDE SEQUENCE</scope>
</reference>
<dbReference type="CDD" id="cd00156">
    <property type="entry name" value="REC"/>
    <property type="match status" value="1"/>
</dbReference>
<dbReference type="PANTHER" id="PTHR43547">
    <property type="entry name" value="TWO-COMPONENT HISTIDINE KINASE"/>
    <property type="match status" value="1"/>
</dbReference>
<dbReference type="InterPro" id="IPR004358">
    <property type="entry name" value="Sig_transdc_His_kin-like_C"/>
</dbReference>
<accession>A0A3B1CNK6</accession>
<evidence type="ECO:0000256" key="1">
    <source>
        <dbReference type="ARBA" id="ARBA00022553"/>
    </source>
</evidence>
<dbReference type="SMART" id="SM00387">
    <property type="entry name" value="HATPase_c"/>
    <property type="match status" value="1"/>
</dbReference>
<dbReference type="PROSITE" id="PS50110">
    <property type="entry name" value="RESPONSE_REGULATORY"/>
    <property type="match status" value="2"/>
</dbReference>
<proteinExistence type="predicted"/>
<name>A0A3B1CNK6_9ZZZZ</name>
<dbReference type="InterPro" id="IPR000700">
    <property type="entry name" value="PAS-assoc_C"/>
</dbReference>
<protein>
    <recommendedName>
        <fullName evidence="6">Histidine kinase</fullName>
    </recommendedName>
</protein>
<dbReference type="Gene3D" id="3.40.50.2300">
    <property type="match status" value="2"/>
</dbReference>
<dbReference type="InterPro" id="IPR003661">
    <property type="entry name" value="HisK_dim/P_dom"/>
</dbReference>
<dbReference type="Pfam" id="PF13426">
    <property type="entry name" value="PAS_9"/>
    <property type="match status" value="1"/>
</dbReference>
<dbReference type="SUPFAM" id="SSF55785">
    <property type="entry name" value="PYP-like sensor domain (PAS domain)"/>
    <property type="match status" value="1"/>
</dbReference>
<dbReference type="InterPro" id="IPR005467">
    <property type="entry name" value="His_kinase_dom"/>
</dbReference>
<dbReference type="PROSITE" id="PS50109">
    <property type="entry name" value="HIS_KIN"/>
    <property type="match status" value="1"/>
</dbReference>
<dbReference type="PRINTS" id="PR00344">
    <property type="entry name" value="BCTRLSENSOR"/>
</dbReference>
<keyword evidence="1" id="KW-0597">Phosphoprotein</keyword>
<dbReference type="SMART" id="SM00448">
    <property type="entry name" value="REC"/>
    <property type="match status" value="2"/>
</dbReference>
<sequence length="626" mass="69578">MNNKAVAPLRIVLVDDSEADRLAFSRAFKNSDIKSEITFFTTAEEALELLLSQPDSFDIVISDYALPDLNGLDFLKAALDAKILAPLVLLTGSGSEKIAIDAFKAGIHNYIIKDSACQYLDVLPDTIYEIAQARHYKDHIVHVEEALEESDKRYRTLVELLPDAVVVHTDRIIVYANQAALEIMGVPSIEKIAGKSVMEFVPDNYQPVVEARLGKLKTESVPLIEAKFLRLDGTIVDVEVTSAPLRYLHKNSVMTVFRDITTRKTAERELLHAKEKAEKATREKDKYISLIAHDLKAPFTSIVGFMRLILSDQSITIDKKFRERFHTVLAQSEDTVNMIDEILLSSRFNTGRIKLQPEFIDGYMAVFSMVANYGPLAREKGVELVIDVPKGVRLYVDPPLFGEVLQNLTTNAIKFCNSGDTITFFAPSGAPAVIALKDTGVGIDQEMIVDLFRYDVKTAGTGTAGEKGTGLGLPLCQEIMKAHGGRLEVESEVGVGTVIYARLPNVKPIILLVDDEDAARYIMGKKLDRVGAKSIEAQSGVEALKILEEEKVHLILLDIIMPGMDGFEVLRRVKEGRDTQQIPVIMVTSDDRIETRDLALQMGAEDFISKPVKEEELIPRVRKFTM</sequence>
<dbReference type="Gene3D" id="1.10.287.130">
    <property type="match status" value="1"/>
</dbReference>
<dbReference type="GO" id="GO:0000155">
    <property type="term" value="F:phosphorelay sensor kinase activity"/>
    <property type="evidence" value="ECO:0007669"/>
    <property type="project" value="InterPro"/>
</dbReference>
<dbReference type="SUPFAM" id="SSF52172">
    <property type="entry name" value="CheY-like"/>
    <property type="match status" value="2"/>
</dbReference>
<feature type="domain" description="Histidine kinase" evidence="2">
    <location>
        <begin position="290"/>
        <end position="507"/>
    </location>
</feature>
<dbReference type="InterPro" id="IPR001789">
    <property type="entry name" value="Sig_transdc_resp-reg_receiver"/>
</dbReference>
<dbReference type="SMART" id="SM00388">
    <property type="entry name" value="HisKA"/>
    <property type="match status" value="1"/>
</dbReference>
<dbReference type="Gene3D" id="3.30.565.10">
    <property type="entry name" value="Histidine kinase-like ATPase, C-terminal domain"/>
    <property type="match status" value="1"/>
</dbReference>
<dbReference type="NCBIfam" id="TIGR00229">
    <property type="entry name" value="sensory_box"/>
    <property type="match status" value="1"/>
</dbReference>
<evidence type="ECO:0008006" key="6">
    <source>
        <dbReference type="Google" id="ProtNLM"/>
    </source>
</evidence>
<dbReference type="Pfam" id="PF00512">
    <property type="entry name" value="HisKA"/>
    <property type="match status" value="1"/>
</dbReference>